<evidence type="ECO:0000313" key="3">
    <source>
        <dbReference type="Proteomes" id="UP000245216"/>
    </source>
</evidence>
<keyword evidence="1" id="KW-0732">Signal</keyword>
<dbReference type="RefSeq" id="WP_109088997.1">
    <property type="nucleotide sequence ID" value="NZ_QEXO01000002.1"/>
</dbReference>
<proteinExistence type="predicted"/>
<accession>A0A2U2BLX0</accession>
<protein>
    <recommendedName>
        <fullName evidence="4">DUF4019 domain-containing protein</fullName>
    </recommendedName>
</protein>
<dbReference type="Proteomes" id="UP000245216">
    <property type="component" value="Unassembled WGS sequence"/>
</dbReference>
<name>A0A2U2BLX0_ALCFA</name>
<feature type="chain" id="PRO_5015650542" description="DUF4019 domain-containing protein" evidence="1">
    <location>
        <begin position="41"/>
        <end position="209"/>
    </location>
</feature>
<organism evidence="2 3">
    <name type="scientific">Alcaligenes faecalis</name>
    <dbReference type="NCBI Taxonomy" id="511"/>
    <lineage>
        <taxon>Bacteria</taxon>
        <taxon>Pseudomonadati</taxon>
        <taxon>Pseudomonadota</taxon>
        <taxon>Betaproteobacteria</taxon>
        <taxon>Burkholderiales</taxon>
        <taxon>Alcaligenaceae</taxon>
        <taxon>Alcaligenes</taxon>
    </lineage>
</organism>
<reference evidence="2 3" key="2">
    <citation type="submission" date="2018-05" db="EMBL/GenBank/DDBJ databases">
        <authorList>
            <person name="Lanie J.A."/>
            <person name="Ng W.-L."/>
            <person name="Kazmierczak K.M."/>
            <person name="Andrzejewski T.M."/>
            <person name="Davidsen T.M."/>
            <person name="Wayne K.J."/>
            <person name="Tettelin H."/>
            <person name="Glass J.I."/>
            <person name="Rusch D."/>
            <person name="Podicherti R."/>
            <person name="Tsui H.-C.T."/>
            <person name="Winkler M.E."/>
        </authorList>
    </citation>
    <scope>NUCLEOTIDE SEQUENCE [LARGE SCALE GENOMIC DNA]</scope>
    <source>
        <strain evidence="2 3">YBY</strain>
    </source>
</reference>
<evidence type="ECO:0008006" key="4">
    <source>
        <dbReference type="Google" id="ProtNLM"/>
    </source>
</evidence>
<dbReference type="EMBL" id="QEXO01000002">
    <property type="protein sequence ID" value="PWE15003.1"/>
    <property type="molecule type" value="Genomic_DNA"/>
</dbReference>
<evidence type="ECO:0000313" key="2">
    <source>
        <dbReference type="EMBL" id="PWE15003.1"/>
    </source>
</evidence>
<feature type="signal peptide" evidence="1">
    <location>
        <begin position="1"/>
        <end position="40"/>
    </location>
</feature>
<evidence type="ECO:0000256" key="1">
    <source>
        <dbReference type="SAM" id="SignalP"/>
    </source>
</evidence>
<sequence>MTRLPSPARLAVTGILSALAVLILLSALAVLILPSAQAFANESATAATQNTAQATSVLNRDSLDKAMHTLLQATMDRDLKTILQFQSPRKIQKMSQAMGKDYTETIAELIRLGRSMDEHQPVQILSGHYDLNTAQFGKTSTGRDYAVLNYSRTFKKDGKTFELSYPTLASVDGKTIFIIPLSEDALLPELIELYPDLASVKIPAAKTQK</sequence>
<reference evidence="2 3" key="1">
    <citation type="submission" date="2018-05" db="EMBL/GenBank/DDBJ databases">
        <title>Genome Sequence of an Efficient Indole-Degrading Bacterium, Alcaligenes sp.YBY.</title>
        <authorList>
            <person name="Yang B."/>
        </authorList>
    </citation>
    <scope>NUCLEOTIDE SEQUENCE [LARGE SCALE GENOMIC DNA]</scope>
    <source>
        <strain evidence="2 3">YBY</strain>
    </source>
</reference>
<gene>
    <name evidence="2" type="ORF">DF183_10020</name>
</gene>
<dbReference type="AlphaFoldDB" id="A0A2U2BLX0"/>
<comment type="caution">
    <text evidence="2">The sequence shown here is derived from an EMBL/GenBank/DDBJ whole genome shotgun (WGS) entry which is preliminary data.</text>
</comment>